<dbReference type="InterPro" id="IPR005467">
    <property type="entry name" value="His_kinase_dom"/>
</dbReference>
<feature type="modified residue" description="4-aspartylphosphate" evidence="17">
    <location>
        <position position="774"/>
    </location>
</feature>
<dbReference type="Pfam" id="PF00512">
    <property type="entry name" value="HisKA"/>
    <property type="match status" value="1"/>
</dbReference>
<dbReference type="GO" id="GO:0005886">
    <property type="term" value="C:plasma membrane"/>
    <property type="evidence" value="ECO:0007669"/>
    <property type="project" value="UniProtKB-SubCell"/>
</dbReference>
<dbReference type="HOGENOM" id="CLU_000445_114_15_10"/>
<comment type="catalytic activity">
    <reaction evidence="1">
        <text>ATP + protein L-histidine = ADP + protein N-phospho-L-histidine.</text>
        <dbReference type="EC" id="2.7.13.3"/>
    </reaction>
</comment>
<dbReference type="STRING" id="290317.Cpha266_2152"/>
<dbReference type="Gene3D" id="1.10.287.130">
    <property type="match status" value="1"/>
</dbReference>
<dbReference type="FunFam" id="1.10.287.130:FF:000002">
    <property type="entry name" value="Two-component osmosensing histidine kinase"/>
    <property type="match status" value="1"/>
</dbReference>
<dbReference type="Pfam" id="PF00072">
    <property type="entry name" value="Response_reg"/>
    <property type="match status" value="1"/>
</dbReference>
<protein>
    <recommendedName>
        <fullName evidence="15">Sensory/regulatory protein RpfC</fullName>
        <ecNumber evidence="3">2.7.13.3</ecNumber>
    </recommendedName>
</protein>
<dbReference type="EMBL" id="CP000492">
    <property type="protein sequence ID" value="ABL66157.1"/>
    <property type="molecule type" value="Genomic_DNA"/>
</dbReference>
<accession>A1BID0</accession>
<dbReference type="AlphaFoldDB" id="A1BID0"/>
<evidence type="ECO:0000256" key="1">
    <source>
        <dbReference type="ARBA" id="ARBA00000085"/>
    </source>
</evidence>
<dbReference type="InterPro" id="IPR013656">
    <property type="entry name" value="PAS_4"/>
</dbReference>
<keyword evidence="6" id="KW-0808">Transferase</keyword>
<feature type="domain" description="Response regulatory" evidence="20">
    <location>
        <begin position="574"/>
        <end position="698"/>
    </location>
</feature>
<dbReference type="InterPro" id="IPR035965">
    <property type="entry name" value="PAS-like_dom_sf"/>
</dbReference>
<dbReference type="PROSITE" id="PS50894">
    <property type="entry name" value="HPT"/>
    <property type="match status" value="1"/>
</dbReference>
<feature type="domain" description="HPt" evidence="21">
    <location>
        <begin position="886"/>
        <end position="979"/>
    </location>
</feature>
<proteinExistence type="predicted"/>
<evidence type="ECO:0000256" key="9">
    <source>
        <dbReference type="ARBA" id="ARBA00022777"/>
    </source>
</evidence>
<evidence type="ECO:0000313" key="23">
    <source>
        <dbReference type="Proteomes" id="UP000008701"/>
    </source>
</evidence>
<evidence type="ECO:0000256" key="11">
    <source>
        <dbReference type="ARBA" id="ARBA00022989"/>
    </source>
</evidence>
<keyword evidence="4" id="KW-1003">Cell membrane</keyword>
<dbReference type="SUPFAM" id="SSF55785">
    <property type="entry name" value="PYP-like sensor domain (PAS domain)"/>
    <property type="match status" value="1"/>
</dbReference>
<feature type="modified residue" description="Phosphohistidine" evidence="16">
    <location>
        <position position="925"/>
    </location>
</feature>
<dbReference type="NCBIfam" id="TIGR00229">
    <property type="entry name" value="sensory_box"/>
    <property type="match status" value="1"/>
</dbReference>
<keyword evidence="8" id="KW-0547">Nucleotide-binding</keyword>
<evidence type="ECO:0000256" key="15">
    <source>
        <dbReference type="ARBA" id="ARBA00068150"/>
    </source>
</evidence>
<dbReference type="Pfam" id="PF01627">
    <property type="entry name" value="Hpt"/>
    <property type="match status" value="1"/>
</dbReference>
<feature type="domain" description="Histidine kinase" evidence="19">
    <location>
        <begin position="334"/>
        <end position="555"/>
    </location>
</feature>
<keyword evidence="9 22" id="KW-0418">Kinase</keyword>
<dbReference type="InterPro" id="IPR000014">
    <property type="entry name" value="PAS"/>
</dbReference>
<evidence type="ECO:0000256" key="18">
    <source>
        <dbReference type="SAM" id="Coils"/>
    </source>
</evidence>
<dbReference type="Gene3D" id="1.20.120.160">
    <property type="entry name" value="HPT domain"/>
    <property type="match status" value="1"/>
</dbReference>
<evidence type="ECO:0000256" key="3">
    <source>
        <dbReference type="ARBA" id="ARBA00012438"/>
    </source>
</evidence>
<sequence>MQKPEYHDLQQRILELETDSLRSRRIEQELLEKQAVLGHQNIKLIRKSIELSDVKRQLEDNNYELEISQAKLQNALNSLRESENTLSSVLVNSPDTIIAVDRDHRIIYVNRAMPGHKKTLAVGDHLCDHIMQPYHDRYHHTIERVIVTGKTAVLECELVVSPEETIELESRFAPCFLNGEVTSVVMLSVDITERKGMELELKKTLIDLERFNRVMVGRELRNIELKKRIASLQNDLVLSSGNAQASDDSRQDFATEDEDCAGIHHGDGFEEACDEVQYRKQQRMALLNLIEDANLARNELLETNRKLEESVIRTQEMARAASKANEAKSQFLANMSHEVRTPMNGVIGMSDLLLDTSLDPEQRKYVETIISSGKNLLSIINDILDFSKIEANRLDLDVVDFDLLELLEDVCGILGLQAQQKGLELTLVTGSFLPRFLRGDQARIRQILVNLVGNAVKFTHSGEVVVCAMAQEERDSQVTIRLLVRDTGIGIPREMMKAVFEPFIQADGSTRRKYGGTGLGLAISNQLAKKMGSTIILESTNGEGSVFWFDVVLEKQCQSSELLPESGAGLAGKRVLVVNRNASMRFMLKGVLESCSVDCTVFGGIEEALAAVTSSSVHLESVPVWNVAILDTNVAEHSLEEFQRLIGTITEVHRCPIILLVSFGQYEEMKKLFSTGVFRLLLKPVRQAEVVVAVVDALNNESAEYQEPVKQVGAGWQDSETETYHILLVEDSPVNQQVAVAMLRKIGYSPDVVASGKAAIDAMRCKVYDLVLMDCQMPEMDGYEATRIIRTDRTLCGTPDIPVVAMTAHAMIGDREKCLSAGMDDYLPKPVCKSDLNAVLLKYLQRKKKPEKIVEQKTCIAEVKSELITADEVFLIDDLLWRMQNDREFVRMILGQFIGEVPKRIVEMETALDRHDTDLASMIAHTIKGEAVTVGGKVLGLHASSIEMAAKSGDIKKSREFLRDLKEQFRIFIERVSATGWYAAE</sequence>
<dbReference type="SUPFAM" id="SSF47384">
    <property type="entry name" value="Homodimeric domain of signal transducing histidine kinase"/>
    <property type="match status" value="1"/>
</dbReference>
<evidence type="ECO:0000256" key="4">
    <source>
        <dbReference type="ARBA" id="ARBA00022475"/>
    </source>
</evidence>
<evidence type="ECO:0000256" key="14">
    <source>
        <dbReference type="ARBA" id="ARBA00064003"/>
    </source>
</evidence>
<evidence type="ECO:0000256" key="2">
    <source>
        <dbReference type="ARBA" id="ARBA00004651"/>
    </source>
</evidence>
<dbReference type="eggNOG" id="COG2205">
    <property type="taxonomic scope" value="Bacteria"/>
</dbReference>
<dbReference type="FunFam" id="3.30.565.10:FF:000010">
    <property type="entry name" value="Sensor histidine kinase RcsC"/>
    <property type="match status" value="1"/>
</dbReference>
<feature type="coiled-coil region" evidence="18">
    <location>
        <begin position="55"/>
        <end position="85"/>
    </location>
</feature>
<evidence type="ECO:0000256" key="6">
    <source>
        <dbReference type="ARBA" id="ARBA00022679"/>
    </source>
</evidence>
<dbReference type="InterPro" id="IPR036641">
    <property type="entry name" value="HPT_dom_sf"/>
</dbReference>
<evidence type="ECO:0000256" key="13">
    <source>
        <dbReference type="ARBA" id="ARBA00023136"/>
    </source>
</evidence>
<dbReference type="EC" id="2.7.13.3" evidence="3"/>
<evidence type="ECO:0000256" key="10">
    <source>
        <dbReference type="ARBA" id="ARBA00022840"/>
    </source>
</evidence>
<dbReference type="SMART" id="SM00388">
    <property type="entry name" value="HisKA"/>
    <property type="match status" value="1"/>
</dbReference>
<dbReference type="CDD" id="cd00082">
    <property type="entry name" value="HisKA"/>
    <property type="match status" value="1"/>
</dbReference>
<dbReference type="InterPro" id="IPR036097">
    <property type="entry name" value="HisK_dim/P_sf"/>
</dbReference>
<dbReference type="InterPro" id="IPR008207">
    <property type="entry name" value="Sig_transdc_His_kin_Hpt_dom"/>
</dbReference>
<dbReference type="SMART" id="SM00448">
    <property type="entry name" value="REC"/>
    <property type="match status" value="2"/>
</dbReference>
<evidence type="ECO:0000256" key="12">
    <source>
        <dbReference type="ARBA" id="ARBA00023012"/>
    </source>
</evidence>
<dbReference type="CDD" id="cd16922">
    <property type="entry name" value="HATPase_EvgS-ArcB-TorS-like"/>
    <property type="match status" value="1"/>
</dbReference>
<evidence type="ECO:0000259" key="19">
    <source>
        <dbReference type="PROSITE" id="PS50109"/>
    </source>
</evidence>
<feature type="coiled-coil region" evidence="18">
    <location>
        <begin position="286"/>
        <end position="317"/>
    </location>
</feature>
<comment type="subcellular location">
    <subcellularLocation>
        <location evidence="2">Cell membrane</location>
        <topology evidence="2">Multi-pass membrane protein</topology>
    </subcellularLocation>
</comment>
<reference evidence="22 23" key="1">
    <citation type="submission" date="2006-12" db="EMBL/GenBank/DDBJ databases">
        <title>Complete sequence of Chlorobium phaeobacteroides DSM 266.</title>
        <authorList>
            <consortium name="US DOE Joint Genome Institute"/>
            <person name="Copeland A."/>
            <person name="Lucas S."/>
            <person name="Lapidus A."/>
            <person name="Barry K."/>
            <person name="Detter J.C."/>
            <person name="Glavina del Rio T."/>
            <person name="Hammon N."/>
            <person name="Israni S."/>
            <person name="Pitluck S."/>
            <person name="Goltsman E."/>
            <person name="Schmutz J."/>
            <person name="Larimer F."/>
            <person name="Land M."/>
            <person name="Hauser L."/>
            <person name="Mikhailova N."/>
            <person name="Li T."/>
            <person name="Overmann J."/>
            <person name="Bryant D.A."/>
            <person name="Richardson P."/>
        </authorList>
    </citation>
    <scope>NUCLEOTIDE SEQUENCE [LARGE SCALE GENOMIC DNA]</scope>
    <source>
        <strain evidence="22 23">DSM 266</strain>
    </source>
</reference>
<dbReference type="GO" id="GO:0005524">
    <property type="term" value="F:ATP binding"/>
    <property type="evidence" value="ECO:0007669"/>
    <property type="project" value="UniProtKB-KW"/>
</dbReference>
<dbReference type="PRINTS" id="PR00344">
    <property type="entry name" value="BCTRLSENSOR"/>
</dbReference>
<dbReference type="GO" id="GO:0000155">
    <property type="term" value="F:phosphorelay sensor kinase activity"/>
    <property type="evidence" value="ECO:0007669"/>
    <property type="project" value="InterPro"/>
</dbReference>
<dbReference type="InterPro" id="IPR001789">
    <property type="entry name" value="Sig_transdc_resp-reg_receiver"/>
</dbReference>
<gene>
    <name evidence="22" type="ordered locus">Cpha266_2152</name>
</gene>
<evidence type="ECO:0000256" key="8">
    <source>
        <dbReference type="ARBA" id="ARBA00022741"/>
    </source>
</evidence>
<dbReference type="KEGG" id="cph:Cpha266_2152"/>
<comment type="subunit">
    <text evidence="14">At low DSF concentrations, interacts with RpfF.</text>
</comment>
<dbReference type="InterPro" id="IPR003594">
    <property type="entry name" value="HATPase_dom"/>
</dbReference>
<keyword evidence="10" id="KW-0067">ATP-binding</keyword>
<evidence type="ECO:0000256" key="7">
    <source>
        <dbReference type="ARBA" id="ARBA00022692"/>
    </source>
</evidence>
<keyword evidence="7" id="KW-0812">Transmembrane</keyword>
<dbReference type="PANTHER" id="PTHR45339:SF1">
    <property type="entry name" value="HYBRID SIGNAL TRANSDUCTION HISTIDINE KINASE J"/>
    <property type="match status" value="1"/>
</dbReference>
<evidence type="ECO:0000256" key="5">
    <source>
        <dbReference type="ARBA" id="ARBA00022553"/>
    </source>
</evidence>
<dbReference type="InterPro" id="IPR011006">
    <property type="entry name" value="CheY-like_superfamily"/>
</dbReference>
<dbReference type="Proteomes" id="UP000008701">
    <property type="component" value="Chromosome"/>
</dbReference>
<feature type="domain" description="Response regulatory" evidence="20">
    <location>
        <begin position="725"/>
        <end position="844"/>
    </location>
</feature>
<evidence type="ECO:0000256" key="17">
    <source>
        <dbReference type="PROSITE-ProRule" id="PRU00169"/>
    </source>
</evidence>
<organism evidence="22 23">
    <name type="scientific">Chlorobium phaeobacteroides (strain DSM 266 / SMG 266 / 2430)</name>
    <dbReference type="NCBI Taxonomy" id="290317"/>
    <lineage>
        <taxon>Bacteria</taxon>
        <taxon>Pseudomonadati</taxon>
        <taxon>Chlorobiota</taxon>
        <taxon>Chlorobiia</taxon>
        <taxon>Chlorobiales</taxon>
        <taxon>Chlorobiaceae</taxon>
        <taxon>Chlorobium/Pelodictyon group</taxon>
        <taxon>Chlorobium</taxon>
    </lineage>
</organism>
<dbReference type="RefSeq" id="WP_011745956.1">
    <property type="nucleotide sequence ID" value="NC_008639.1"/>
</dbReference>
<dbReference type="PROSITE" id="PS50110">
    <property type="entry name" value="RESPONSE_REGULATORY"/>
    <property type="match status" value="2"/>
</dbReference>
<dbReference type="SUPFAM" id="SSF55874">
    <property type="entry name" value="ATPase domain of HSP90 chaperone/DNA topoisomerase II/histidine kinase"/>
    <property type="match status" value="1"/>
</dbReference>
<dbReference type="InterPro" id="IPR004358">
    <property type="entry name" value="Sig_transdc_His_kin-like_C"/>
</dbReference>
<keyword evidence="11" id="KW-1133">Transmembrane helix</keyword>
<keyword evidence="18" id="KW-0175">Coiled coil</keyword>
<keyword evidence="12" id="KW-0902">Two-component regulatory system</keyword>
<keyword evidence="23" id="KW-1185">Reference proteome</keyword>
<dbReference type="SUPFAM" id="SSF47226">
    <property type="entry name" value="Histidine-containing phosphotransfer domain, HPT domain"/>
    <property type="match status" value="1"/>
</dbReference>
<evidence type="ECO:0000259" key="21">
    <source>
        <dbReference type="PROSITE" id="PS50894"/>
    </source>
</evidence>
<feature type="modified residue" description="4-aspartylphosphate" evidence="17">
    <location>
        <position position="631"/>
    </location>
</feature>
<dbReference type="PANTHER" id="PTHR45339">
    <property type="entry name" value="HYBRID SIGNAL TRANSDUCTION HISTIDINE KINASE J"/>
    <property type="match status" value="1"/>
</dbReference>
<dbReference type="PROSITE" id="PS50109">
    <property type="entry name" value="HIS_KIN"/>
    <property type="match status" value="1"/>
</dbReference>
<evidence type="ECO:0000313" key="22">
    <source>
        <dbReference type="EMBL" id="ABL66157.1"/>
    </source>
</evidence>
<dbReference type="CDD" id="cd17546">
    <property type="entry name" value="REC_hyHK_CKI1_RcsC-like"/>
    <property type="match status" value="1"/>
</dbReference>
<dbReference type="Gene3D" id="3.30.450.20">
    <property type="entry name" value="PAS domain"/>
    <property type="match status" value="1"/>
</dbReference>
<dbReference type="SMART" id="SM00387">
    <property type="entry name" value="HATPase_c"/>
    <property type="match status" value="1"/>
</dbReference>
<dbReference type="Gene3D" id="3.40.50.2300">
    <property type="match status" value="2"/>
</dbReference>
<evidence type="ECO:0000256" key="16">
    <source>
        <dbReference type="PROSITE-ProRule" id="PRU00110"/>
    </source>
</evidence>
<dbReference type="Pfam" id="PF08448">
    <property type="entry name" value="PAS_4"/>
    <property type="match status" value="1"/>
</dbReference>
<dbReference type="SUPFAM" id="SSF52172">
    <property type="entry name" value="CheY-like"/>
    <property type="match status" value="2"/>
</dbReference>
<dbReference type="InterPro" id="IPR036890">
    <property type="entry name" value="HATPase_C_sf"/>
</dbReference>
<dbReference type="Pfam" id="PF02518">
    <property type="entry name" value="HATPase_c"/>
    <property type="match status" value="1"/>
</dbReference>
<name>A1BID0_CHLPD</name>
<keyword evidence="5 17" id="KW-0597">Phosphoprotein</keyword>
<dbReference type="eggNOG" id="COG0642">
    <property type="taxonomic scope" value="Bacteria"/>
</dbReference>
<evidence type="ECO:0000259" key="20">
    <source>
        <dbReference type="PROSITE" id="PS50110"/>
    </source>
</evidence>
<dbReference type="Gene3D" id="3.30.565.10">
    <property type="entry name" value="Histidine kinase-like ATPase, C-terminal domain"/>
    <property type="match status" value="1"/>
</dbReference>
<dbReference type="InterPro" id="IPR003661">
    <property type="entry name" value="HisK_dim/P_dom"/>
</dbReference>
<keyword evidence="13" id="KW-0472">Membrane</keyword>